<sequence length="828" mass="90863">MALLYRHLRVHQIFGANTDVGKTVFATALVRASAHRGHNVLYLKPVSTGDIRDADDLYGCCVVSFAQSLQILITPWGSHVRRFTGGSSGRVEADCLFRYNEPVSPHLAVLRQGGSDQVSDGVLVNAIINRVSSYARNGSGAGHAYVETAGGVHSPTPSGSTQLDAYRPLFLPTILIGDPRLGGISSTISAYESLSLRGYIVDVLLLFREDYYQNWGYLTSYFAERGVSVTTIPPPPTRLSSREEDIASLEDYYKGISEPNPSGLSEVIAQLTGRHKSRLDELDSMPARTHTQIWWPFVQHSSVQSNSKSISVIDSAHKDHFSIYNDDHAPGSEETDSLLGYKFDGSASWWTQTLGHSNPTLTLAAARAAGRYGHVLFPQSTHLPALNLAETLLAGPGKGWASRVFYTDNGSTGMEVALKMALRAYTKKYPVEGDTKGDRAKRLGVLGLKGSYHGDTIGAMNACDAGDGVYTCEWHESKGFWFDPPSLKIREGRINITLPPSLREFASRSRVGEEDIMWVGARDSLNAVYDVERRLGTALAQVYRKFIEHSLGNIKTEIAALVLEPLVMGAGGMIFVDPLFQRVLVDVVRSRSPPTKPSTEGRWYGIPVIFDEVFVGTYRVGHQTASTVLGVHPDIAVYAKMLSGGLVPLATTLAKEEIFEAFVGKRKEQALLHGHSYTAYPVACEVANETLKQVEKLTESKGWGDARKKWTGEAVSEDPAKGTTRVWSFWDPEFVDELSKLELVKAVMTLGCVLAIEIDDGGRGYRSTAAREILDPIRDSDPSPTSPYSFGIHFRTLGDLGYFITNLNSERQVIAKVEKRILEVLRGP</sequence>
<evidence type="ECO:0000313" key="1">
    <source>
        <dbReference type="EMBL" id="KAF9649875.1"/>
    </source>
</evidence>
<dbReference type="Proteomes" id="UP000886501">
    <property type="component" value="Unassembled WGS sequence"/>
</dbReference>
<comment type="caution">
    <text evidence="1">The sequence shown here is derived from an EMBL/GenBank/DDBJ whole genome shotgun (WGS) entry which is preliminary data.</text>
</comment>
<accession>A0ACB6ZKE0</accession>
<protein>
    <submittedName>
        <fullName evidence="1">PLP-dependent transferase</fullName>
    </submittedName>
</protein>
<evidence type="ECO:0000313" key="2">
    <source>
        <dbReference type="Proteomes" id="UP000886501"/>
    </source>
</evidence>
<keyword evidence="1" id="KW-0808">Transferase</keyword>
<organism evidence="1 2">
    <name type="scientific">Thelephora ganbajun</name>
    <name type="common">Ganba fungus</name>
    <dbReference type="NCBI Taxonomy" id="370292"/>
    <lineage>
        <taxon>Eukaryota</taxon>
        <taxon>Fungi</taxon>
        <taxon>Dikarya</taxon>
        <taxon>Basidiomycota</taxon>
        <taxon>Agaricomycotina</taxon>
        <taxon>Agaricomycetes</taxon>
        <taxon>Thelephorales</taxon>
        <taxon>Thelephoraceae</taxon>
        <taxon>Thelephora</taxon>
    </lineage>
</organism>
<reference evidence="1" key="2">
    <citation type="journal article" date="2020" name="Nat. Commun.">
        <title>Large-scale genome sequencing of mycorrhizal fungi provides insights into the early evolution of symbiotic traits.</title>
        <authorList>
            <person name="Miyauchi S."/>
            <person name="Kiss E."/>
            <person name="Kuo A."/>
            <person name="Drula E."/>
            <person name="Kohler A."/>
            <person name="Sanchez-Garcia M."/>
            <person name="Morin E."/>
            <person name="Andreopoulos B."/>
            <person name="Barry K.W."/>
            <person name="Bonito G."/>
            <person name="Buee M."/>
            <person name="Carver A."/>
            <person name="Chen C."/>
            <person name="Cichocki N."/>
            <person name="Clum A."/>
            <person name="Culley D."/>
            <person name="Crous P.W."/>
            <person name="Fauchery L."/>
            <person name="Girlanda M."/>
            <person name="Hayes R.D."/>
            <person name="Keri Z."/>
            <person name="LaButti K."/>
            <person name="Lipzen A."/>
            <person name="Lombard V."/>
            <person name="Magnuson J."/>
            <person name="Maillard F."/>
            <person name="Murat C."/>
            <person name="Nolan M."/>
            <person name="Ohm R.A."/>
            <person name="Pangilinan J."/>
            <person name="Pereira M.F."/>
            <person name="Perotto S."/>
            <person name="Peter M."/>
            <person name="Pfister S."/>
            <person name="Riley R."/>
            <person name="Sitrit Y."/>
            <person name="Stielow J.B."/>
            <person name="Szollosi G."/>
            <person name="Zifcakova L."/>
            <person name="Stursova M."/>
            <person name="Spatafora J.W."/>
            <person name="Tedersoo L."/>
            <person name="Vaario L.M."/>
            <person name="Yamada A."/>
            <person name="Yan M."/>
            <person name="Wang P."/>
            <person name="Xu J."/>
            <person name="Bruns T."/>
            <person name="Baldrian P."/>
            <person name="Vilgalys R."/>
            <person name="Dunand C."/>
            <person name="Henrissat B."/>
            <person name="Grigoriev I.V."/>
            <person name="Hibbett D."/>
            <person name="Nagy L.G."/>
            <person name="Martin F.M."/>
        </authorList>
    </citation>
    <scope>NUCLEOTIDE SEQUENCE</scope>
    <source>
        <strain evidence="1">P2</strain>
    </source>
</reference>
<reference evidence="1" key="1">
    <citation type="submission" date="2019-10" db="EMBL/GenBank/DDBJ databases">
        <authorList>
            <consortium name="DOE Joint Genome Institute"/>
            <person name="Kuo A."/>
            <person name="Miyauchi S."/>
            <person name="Kiss E."/>
            <person name="Drula E."/>
            <person name="Kohler A."/>
            <person name="Sanchez-Garcia M."/>
            <person name="Andreopoulos B."/>
            <person name="Barry K.W."/>
            <person name="Bonito G."/>
            <person name="Buee M."/>
            <person name="Carver A."/>
            <person name="Chen C."/>
            <person name="Cichocki N."/>
            <person name="Clum A."/>
            <person name="Culley D."/>
            <person name="Crous P.W."/>
            <person name="Fauchery L."/>
            <person name="Girlanda M."/>
            <person name="Hayes R."/>
            <person name="Keri Z."/>
            <person name="Labutti K."/>
            <person name="Lipzen A."/>
            <person name="Lombard V."/>
            <person name="Magnuson J."/>
            <person name="Maillard F."/>
            <person name="Morin E."/>
            <person name="Murat C."/>
            <person name="Nolan M."/>
            <person name="Ohm R."/>
            <person name="Pangilinan J."/>
            <person name="Pereira M."/>
            <person name="Perotto S."/>
            <person name="Peter M."/>
            <person name="Riley R."/>
            <person name="Sitrit Y."/>
            <person name="Stielow B."/>
            <person name="Szollosi G."/>
            <person name="Zifcakova L."/>
            <person name="Stursova M."/>
            <person name="Spatafora J.W."/>
            <person name="Tedersoo L."/>
            <person name="Vaario L.-M."/>
            <person name="Yamada A."/>
            <person name="Yan M."/>
            <person name="Wang P."/>
            <person name="Xu J."/>
            <person name="Bruns T."/>
            <person name="Baldrian P."/>
            <person name="Vilgalys R."/>
            <person name="Henrissat B."/>
            <person name="Grigoriev I.V."/>
            <person name="Hibbett D."/>
            <person name="Nagy L.G."/>
            <person name="Martin F.M."/>
        </authorList>
    </citation>
    <scope>NUCLEOTIDE SEQUENCE</scope>
    <source>
        <strain evidence="1">P2</strain>
    </source>
</reference>
<gene>
    <name evidence="1" type="ORF">BDM02DRAFT_3128099</name>
</gene>
<dbReference type="EMBL" id="MU117992">
    <property type="protein sequence ID" value="KAF9649875.1"/>
    <property type="molecule type" value="Genomic_DNA"/>
</dbReference>
<keyword evidence="2" id="KW-1185">Reference proteome</keyword>
<name>A0ACB6ZKE0_THEGA</name>
<proteinExistence type="predicted"/>